<keyword evidence="4 6" id="KW-1133">Transmembrane helix</keyword>
<dbReference type="NCBIfam" id="TIGR02532">
    <property type="entry name" value="IV_pilin_GFxxxE"/>
    <property type="match status" value="1"/>
</dbReference>
<dbReference type="PROSITE" id="PS00409">
    <property type="entry name" value="PROKAR_NTER_METHYL"/>
    <property type="match status" value="1"/>
</dbReference>
<dbReference type="STRING" id="1802448.A2672_00590"/>
<comment type="caution">
    <text evidence="7">The sequence shown here is derived from an EMBL/GenBank/DDBJ whole genome shotgun (WGS) entry which is preliminary data.</text>
</comment>
<dbReference type="Gene3D" id="3.30.700.10">
    <property type="entry name" value="Glycoprotein, Type 4 Pilin"/>
    <property type="match status" value="1"/>
</dbReference>
<evidence type="ECO:0000256" key="3">
    <source>
        <dbReference type="ARBA" id="ARBA00022692"/>
    </source>
</evidence>
<dbReference type="Proteomes" id="UP000178065">
    <property type="component" value="Unassembled WGS sequence"/>
</dbReference>
<keyword evidence="2" id="KW-0488">Methylation</keyword>
<accession>A0A1G2QZ49</accession>
<dbReference type="AlphaFoldDB" id="A0A1G2QZ49"/>
<evidence type="ECO:0008006" key="9">
    <source>
        <dbReference type="Google" id="ProtNLM"/>
    </source>
</evidence>
<dbReference type="PANTHER" id="PTHR30093">
    <property type="entry name" value="GENERAL SECRETION PATHWAY PROTEIN G"/>
    <property type="match status" value="1"/>
</dbReference>
<gene>
    <name evidence="7" type="ORF">A2672_00590</name>
</gene>
<reference evidence="7 8" key="1">
    <citation type="journal article" date="2016" name="Nat. Commun.">
        <title>Thousands of microbial genomes shed light on interconnected biogeochemical processes in an aquifer system.</title>
        <authorList>
            <person name="Anantharaman K."/>
            <person name="Brown C.T."/>
            <person name="Hug L.A."/>
            <person name="Sharon I."/>
            <person name="Castelle C.J."/>
            <person name="Probst A.J."/>
            <person name="Thomas B.C."/>
            <person name="Singh A."/>
            <person name="Wilkins M.J."/>
            <person name="Karaoz U."/>
            <person name="Brodie E.L."/>
            <person name="Williams K.H."/>
            <person name="Hubbard S.S."/>
            <person name="Banfield J.F."/>
        </authorList>
    </citation>
    <scope>NUCLEOTIDE SEQUENCE [LARGE SCALE GENOMIC DNA]</scope>
</reference>
<dbReference type="PANTHER" id="PTHR30093:SF44">
    <property type="entry name" value="TYPE II SECRETION SYSTEM CORE PROTEIN G"/>
    <property type="match status" value="1"/>
</dbReference>
<comment type="subcellular location">
    <subcellularLocation>
        <location evidence="1">Membrane</location>
        <topology evidence="1">Single-pass membrane protein</topology>
    </subcellularLocation>
</comment>
<sequence>MKQKGFTPHQIFDMNHQSRAGNKGNLASQRFGAGFTLIELLMVIAIIGIVSSIILVSLNGARTRARDGRRQLDILQITLAMELDYAEDQKYSQVAGSSAPSKIPCSNPLLCDGAGDGSYMNPVSQDPQGGPYSWIDNLNSLTTNCSAQLYCVYADLEEEGWFAGSEKGSKKLDYDPGDPLSPNSGKCPCW</sequence>
<dbReference type="SUPFAM" id="SSF54523">
    <property type="entry name" value="Pili subunits"/>
    <property type="match status" value="1"/>
</dbReference>
<evidence type="ECO:0000256" key="1">
    <source>
        <dbReference type="ARBA" id="ARBA00004167"/>
    </source>
</evidence>
<evidence type="ECO:0000256" key="4">
    <source>
        <dbReference type="ARBA" id="ARBA00022989"/>
    </source>
</evidence>
<dbReference type="GO" id="GO:0016020">
    <property type="term" value="C:membrane"/>
    <property type="evidence" value="ECO:0007669"/>
    <property type="project" value="UniProtKB-SubCell"/>
</dbReference>
<proteinExistence type="predicted"/>
<evidence type="ECO:0000256" key="5">
    <source>
        <dbReference type="ARBA" id="ARBA00023136"/>
    </source>
</evidence>
<dbReference type="InterPro" id="IPR045584">
    <property type="entry name" value="Pilin-like"/>
</dbReference>
<evidence type="ECO:0000313" key="8">
    <source>
        <dbReference type="Proteomes" id="UP000178065"/>
    </source>
</evidence>
<feature type="transmembrane region" description="Helical" evidence="6">
    <location>
        <begin position="40"/>
        <end position="61"/>
    </location>
</feature>
<dbReference type="Pfam" id="PF07963">
    <property type="entry name" value="N_methyl"/>
    <property type="match status" value="1"/>
</dbReference>
<name>A0A1G2QZ49_9BACT</name>
<evidence type="ECO:0000256" key="6">
    <source>
        <dbReference type="SAM" id="Phobius"/>
    </source>
</evidence>
<keyword evidence="3 6" id="KW-0812">Transmembrane</keyword>
<dbReference type="EMBL" id="MHTT01000009">
    <property type="protein sequence ID" value="OHA65914.1"/>
    <property type="molecule type" value="Genomic_DNA"/>
</dbReference>
<protein>
    <recommendedName>
        <fullName evidence="9">Type II secretion system protein GspG C-terminal domain-containing protein</fullName>
    </recommendedName>
</protein>
<evidence type="ECO:0000256" key="2">
    <source>
        <dbReference type="ARBA" id="ARBA00022481"/>
    </source>
</evidence>
<organism evidence="7 8">
    <name type="scientific">Candidatus Wildermuthbacteria bacterium RIFCSPHIGHO2_01_FULL_49_22b</name>
    <dbReference type="NCBI Taxonomy" id="1802448"/>
    <lineage>
        <taxon>Bacteria</taxon>
        <taxon>Candidatus Wildermuthiibacteriota</taxon>
    </lineage>
</organism>
<keyword evidence="5 6" id="KW-0472">Membrane</keyword>
<dbReference type="InterPro" id="IPR012902">
    <property type="entry name" value="N_methyl_site"/>
</dbReference>
<evidence type="ECO:0000313" key="7">
    <source>
        <dbReference type="EMBL" id="OHA65914.1"/>
    </source>
</evidence>